<evidence type="ECO:0000256" key="2">
    <source>
        <dbReference type="ARBA" id="ARBA00012438"/>
    </source>
</evidence>
<dbReference type="SUPFAM" id="SSF55874">
    <property type="entry name" value="ATPase domain of HSP90 chaperone/DNA topoisomerase II/histidine kinase"/>
    <property type="match status" value="1"/>
</dbReference>
<dbReference type="PROSITE" id="PS50109">
    <property type="entry name" value="HIS_KIN"/>
    <property type="match status" value="1"/>
</dbReference>
<evidence type="ECO:0000259" key="6">
    <source>
        <dbReference type="PROSITE" id="PS50109"/>
    </source>
</evidence>
<dbReference type="PANTHER" id="PTHR43304">
    <property type="entry name" value="PHYTOCHROME-LIKE PROTEIN CPH1"/>
    <property type="match status" value="1"/>
</dbReference>
<evidence type="ECO:0000256" key="5">
    <source>
        <dbReference type="ARBA" id="ARBA00022777"/>
    </source>
</evidence>
<dbReference type="InterPro" id="IPR004358">
    <property type="entry name" value="Sig_transdc_His_kin-like_C"/>
</dbReference>
<dbReference type="InterPro" id="IPR000700">
    <property type="entry name" value="PAS-assoc_C"/>
</dbReference>
<dbReference type="InterPro" id="IPR013656">
    <property type="entry name" value="PAS_4"/>
</dbReference>
<dbReference type="InterPro" id="IPR035965">
    <property type="entry name" value="PAS-like_dom_sf"/>
</dbReference>
<feature type="domain" description="Histidine kinase" evidence="6">
    <location>
        <begin position="456"/>
        <end position="674"/>
    </location>
</feature>
<dbReference type="Gene3D" id="3.30.565.10">
    <property type="entry name" value="Histidine kinase-like ATPase, C-terminal domain"/>
    <property type="match status" value="1"/>
</dbReference>
<evidence type="ECO:0000256" key="1">
    <source>
        <dbReference type="ARBA" id="ARBA00000085"/>
    </source>
</evidence>
<comment type="caution">
    <text evidence="9">The sequence shown here is derived from an EMBL/GenBank/DDBJ whole genome shotgun (WGS) entry which is preliminary data.</text>
</comment>
<comment type="catalytic activity">
    <reaction evidence="1">
        <text>ATP + protein L-histidine = ADP + protein N-phospho-L-histidine.</text>
        <dbReference type="EC" id="2.7.13.3"/>
    </reaction>
</comment>
<evidence type="ECO:0000259" key="8">
    <source>
        <dbReference type="PROSITE" id="PS50113"/>
    </source>
</evidence>
<dbReference type="PROSITE" id="PS50113">
    <property type="entry name" value="PAC"/>
    <property type="match status" value="1"/>
</dbReference>
<dbReference type="Gene3D" id="3.30.450.20">
    <property type="entry name" value="PAS domain"/>
    <property type="match status" value="3"/>
</dbReference>
<proteinExistence type="predicted"/>
<feature type="domain" description="PAS" evidence="7">
    <location>
        <begin position="169"/>
        <end position="239"/>
    </location>
</feature>
<dbReference type="EC" id="2.7.13.3" evidence="2"/>
<dbReference type="InterPro" id="IPR003594">
    <property type="entry name" value="HATPase_dom"/>
</dbReference>
<dbReference type="Proteomes" id="UP000233256">
    <property type="component" value="Unassembled WGS sequence"/>
</dbReference>
<organism evidence="9 10">
    <name type="scientific">Candidatus Wallbacteria bacterium HGW-Wallbacteria-1</name>
    <dbReference type="NCBI Taxonomy" id="2013854"/>
    <lineage>
        <taxon>Bacteria</taxon>
        <taxon>Candidatus Walliibacteriota</taxon>
    </lineage>
</organism>
<dbReference type="InterPro" id="IPR036097">
    <property type="entry name" value="HisK_dim/P_sf"/>
</dbReference>
<evidence type="ECO:0000259" key="7">
    <source>
        <dbReference type="PROSITE" id="PS50112"/>
    </source>
</evidence>
<dbReference type="Gene3D" id="1.10.287.130">
    <property type="match status" value="1"/>
</dbReference>
<dbReference type="CDD" id="cd00082">
    <property type="entry name" value="HisKA"/>
    <property type="match status" value="1"/>
</dbReference>
<keyword evidence="5" id="KW-0418">Kinase</keyword>
<feature type="domain" description="PAC" evidence="8">
    <location>
        <begin position="370"/>
        <end position="424"/>
    </location>
</feature>
<dbReference type="InterPro" id="IPR036890">
    <property type="entry name" value="HATPase_C_sf"/>
</dbReference>
<dbReference type="SUPFAM" id="SSF55785">
    <property type="entry name" value="PYP-like sensor domain (PAS domain)"/>
    <property type="match status" value="3"/>
</dbReference>
<dbReference type="CDD" id="cd00130">
    <property type="entry name" value="PAS"/>
    <property type="match status" value="2"/>
</dbReference>
<reference evidence="9 10" key="1">
    <citation type="journal article" date="2017" name="ISME J.">
        <title>Potential for microbial H2 and metal transformations associated with novel bacteria and archaea in deep terrestrial subsurface sediments.</title>
        <authorList>
            <person name="Hernsdorf A.W."/>
            <person name="Amano Y."/>
            <person name="Miyakawa K."/>
            <person name="Ise K."/>
            <person name="Suzuki Y."/>
            <person name="Anantharaman K."/>
            <person name="Probst A."/>
            <person name="Burstein D."/>
            <person name="Thomas B.C."/>
            <person name="Banfield J.F."/>
        </authorList>
    </citation>
    <scope>NUCLEOTIDE SEQUENCE [LARGE SCALE GENOMIC DNA]</scope>
    <source>
        <strain evidence="9">HGW-Wallbacteria-1</strain>
    </source>
</reference>
<dbReference type="AlphaFoldDB" id="A0A2N1PJ27"/>
<keyword evidence="3" id="KW-0597">Phosphoprotein</keyword>
<dbReference type="InterPro" id="IPR005467">
    <property type="entry name" value="His_kinase_dom"/>
</dbReference>
<dbReference type="SMART" id="SM00387">
    <property type="entry name" value="HATPase_c"/>
    <property type="match status" value="1"/>
</dbReference>
<accession>A0A2N1PJ27</accession>
<dbReference type="InterPro" id="IPR013767">
    <property type="entry name" value="PAS_fold"/>
</dbReference>
<dbReference type="PANTHER" id="PTHR43304:SF1">
    <property type="entry name" value="PAC DOMAIN-CONTAINING PROTEIN"/>
    <property type="match status" value="1"/>
</dbReference>
<evidence type="ECO:0000313" key="10">
    <source>
        <dbReference type="Proteomes" id="UP000233256"/>
    </source>
</evidence>
<evidence type="ECO:0000256" key="4">
    <source>
        <dbReference type="ARBA" id="ARBA00022679"/>
    </source>
</evidence>
<dbReference type="PROSITE" id="PS50112">
    <property type="entry name" value="PAS"/>
    <property type="match status" value="1"/>
</dbReference>
<protein>
    <recommendedName>
        <fullName evidence="2">histidine kinase</fullName>
        <ecNumber evidence="2">2.7.13.3</ecNumber>
    </recommendedName>
</protein>
<dbReference type="GO" id="GO:0000155">
    <property type="term" value="F:phosphorelay sensor kinase activity"/>
    <property type="evidence" value="ECO:0007669"/>
    <property type="project" value="InterPro"/>
</dbReference>
<dbReference type="NCBIfam" id="TIGR00229">
    <property type="entry name" value="sensory_box"/>
    <property type="match status" value="2"/>
</dbReference>
<dbReference type="InterPro" id="IPR052162">
    <property type="entry name" value="Sensor_kinase/Photoreceptor"/>
</dbReference>
<evidence type="ECO:0000256" key="3">
    <source>
        <dbReference type="ARBA" id="ARBA00022553"/>
    </source>
</evidence>
<name>A0A2N1PJ27_9BACT</name>
<dbReference type="Pfam" id="PF00989">
    <property type="entry name" value="PAS"/>
    <property type="match status" value="1"/>
</dbReference>
<dbReference type="GO" id="GO:0006355">
    <property type="term" value="P:regulation of DNA-templated transcription"/>
    <property type="evidence" value="ECO:0007669"/>
    <property type="project" value="InterPro"/>
</dbReference>
<dbReference type="InterPro" id="IPR003661">
    <property type="entry name" value="HisK_dim/P_dom"/>
</dbReference>
<dbReference type="Pfam" id="PF02518">
    <property type="entry name" value="HATPase_c"/>
    <property type="match status" value="1"/>
</dbReference>
<evidence type="ECO:0000313" key="9">
    <source>
        <dbReference type="EMBL" id="PKK88319.1"/>
    </source>
</evidence>
<dbReference type="InterPro" id="IPR000014">
    <property type="entry name" value="PAS"/>
</dbReference>
<dbReference type="EMBL" id="PGXC01000052">
    <property type="protein sequence ID" value="PKK88319.1"/>
    <property type="molecule type" value="Genomic_DNA"/>
</dbReference>
<dbReference type="SUPFAM" id="SSF47384">
    <property type="entry name" value="Homodimeric domain of signal transducing histidine kinase"/>
    <property type="match status" value="1"/>
</dbReference>
<sequence length="676" mass="76497">MVNNISDNEMIHDKHLIPDEAAMLAEILDGTADEVFLFNPELRIIWANRSARERFRTNFRDETIIGKSCPEVIGDCVPGISHDSDDSDYTAIKCGHECRDKRGGSIFCPLQVVRETGESCKAFEERTSENGDLIIHEISAYPSRISDSLIYISRDITKAWSIETELMEIRNQFFLLQENSIDILMILDSNFNFSFISSAVSESVGLLPEELMGRNLVELIHSDSVNMVSERITSVIRDQLSGKKIDEAMHWEVKLKDSRSEPVWSEIVVKKSQERPGMKSCYVAVSRSINQRKIYEHALIRAQQEWADTFDAVPDLIALLDRNQNILRMNRAMAESFRSLNEIPGRKKCFQMVHGTSCAIENCPHMKALQDGKTHVSEVRLDKLGKDLLVSVTPLMDRKSNVIGSVHVARDITVQKTTQRELKKVEMDLRNTLDELSTKSESLQLANSELSQYAYAVTHDVRAPLRAIHNYALFLREDLQDSLSDDTLLYMNNLVKAVIEAEELVNGILELSKIGFEDLILKPLEIKSFIGELTEGLNLETDCEITIIGPEFEILGEATLLRQIFQNLVLNGLKFNNSAIRRVEIHCDETAVADEITEGFARIRVQDNGIGMDERYFEQVFRVFERLHSNNEYPGTGIGLSIVKKAVTRLGGKIEISSQPGEGTCFTVLLRKYDAD</sequence>
<dbReference type="SMART" id="SM00388">
    <property type="entry name" value="HisKA"/>
    <property type="match status" value="1"/>
</dbReference>
<dbReference type="SMART" id="SM00091">
    <property type="entry name" value="PAS"/>
    <property type="match status" value="3"/>
</dbReference>
<dbReference type="Pfam" id="PF13426">
    <property type="entry name" value="PAS_9"/>
    <property type="match status" value="1"/>
</dbReference>
<keyword evidence="4" id="KW-0808">Transferase</keyword>
<dbReference type="PRINTS" id="PR00344">
    <property type="entry name" value="BCTRLSENSOR"/>
</dbReference>
<gene>
    <name evidence="9" type="ORF">CVV64_19405</name>
</gene>
<dbReference type="Pfam" id="PF08448">
    <property type="entry name" value="PAS_4"/>
    <property type="match status" value="1"/>
</dbReference>